<organism evidence="1 2">
    <name type="scientific">Paenibacillus cellulosilyticus</name>
    <dbReference type="NCBI Taxonomy" id="375489"/>
    <lineage>
        <taxon>Bacteria</taxon>
        <taxon>Bacillati</taxon>
        <taxon>Bacillota</taxon>
        <taxon>Bacilli</taxon>
        <taxon>Bacillales</taxon>
        <taxon>Paenibacillaceae</taxon>
        <taxon>Paenibacillus</taxon>
    </lineage>
</organism>
<accession>A0A2V2YRM5</accession>
<proteinExistence type="predicted"/>
<evidence type="ECO:0000313" key="1">
    <source>
        <dbReference type="EMBL" id="PWW00693.1"/>
    </source>
</evidence>
<dbReference type="RefSeq" id="WP_110044916.1">
    <property type="nucleotide sequence ID" value="NZ_CP054612.1"/>
</dbReference>
<dbReference type="InterPro" id="IPR020216">
    <property type="entry name" value="Uncharacterised_YncE"/>
</dbReference>
<dbReference type="EMBL" id="QGTQ01000012">
    <property type="protein sequence ID" value="PWW00693.1"/>
    <property type="molecule type" value="Genomic_DNA"/>
</dbReference>
<protein>
    <submittedName>
        <fullName evidence="1">Uncharacterized protein DUF2691</fullName>
    </submittedName>
</protein>
<comment type="caution">
    <text evidence="1">The sequence shown here is derived from an EMBL/GenBank/DDBJ whole genome shotgun (WGS) entry which is preliminary data.</text>
</comment>
<dbReference type="Proteomes" id="UP000246635">
    <property type="component" value="Unassembled WGS sequence"/>
</dbReference>
<dbReference type="OrthoDB" id="2625810at2"/>
<sequence>MIFQGMKAFPFNSTVVAISTYDEYINSDCQFILLVIDPSYVAMYCKDSNKLMDLHNNAINQGYEKVR</sequence>
<name>A0A2V2YRM5_9BACL</name>
<gene>
    <name evidence="1" type="ORF">DFQ01_11246</name>
</gene>
<dbReference type="AlphaFoldDB" id="A0A2V2YRM5"/>
<dbReference type="Pfam" id="PF10903">
    <property type="entry name" value="DUF2691"/>
    <property type="match status" value="1"/>
</dbReference>
<reference evidence="1 2" key="1">
    <citation type="submission" date="2018-05" db="EMBL/GenBank/DDBJ databases">
        <title>Genomic Encyclopedia of Type Strains, Phase III (KMG-III): the genomes of soil and plant-associated and newly described type strains.</title>
        <authorList>
            <person name="Whitman W."/>
        </authorList>
    </citation>
    <scope>NUCLEOTIDE SEQUENCE [LARGE SCALE GENOMIC DNA]</scope>
    <source>
        <strain evidence="1 2">CECT 5696</strain>
    </source>
</reference>
<evidence type="ECO:0000313" key="2">
    <source>
        <dbReference type="Proteomes" id="UP000246635"/>
    </source>
</evidence>
<keyword evidence="2" id="KW-1185">Reference proteome</keyword>